<dbReference type="PIRSF" id="PIRSF005303">
    <property type="entry name" value="Thiam_monoph_kin"/>
    <property type="match status" value="1"/>
</dbReference>
<comment type="similarity">
    <text evidence="2">Belongs to the thiamine-monophosphate kinase family.</text>
</comment>
<comment type="miscellaneous">
    <text evidence="2">Reaction mechanism of ThiL seems to utilize a direct, inline transfer of the gamma-phosphate of ATP to TMP rather than a phosphorylated enzyme intermediate.</text>
</comment>
<keyword evidence="2 5" id="KW-0808">Transferase</keyword>
<gene>
    <name evidence="2 5" type="primary">thiL</name>
    <name evidence="5" type="ORF">LQ318_06105</name>
</gene>
<evidence type="ECO:0000313" key="5">
    <source>
        <dbReference type="EMBL" id="MCW9712474.1"/>
    </source>
</evidence>
<feature type="binding site" evidence="2">
    <location>
        <position position="291"/>
    </location>
    <ligand>
        <name>substrate</name>
    </ligand>
</feature>
<feature type="binding site" evidence="2">
    <location>
        <position position="62"/>
    </location>
    <ligand>
        <name>substrate</name>
    </ligand>
</feature>
<dbReference type="SUPFAM" id="SSF56042">
    <property type="entry name" value="PurM C-terminal domain-like"/>
    <property type="match status" value="1"/>
</dbReference>
<feature type="binding site" evidence="2">
    <location>
        <position position="84"/>
    </location>
    <ligand>
        <name>Mg(2+)</name>
        <dbReference type="ChEBI" id="CHEBI:18420"/>
        <label>4</label>
    </ligand>
</feature>
<dbReference type="GO" id="GO:0009030">
    <property type="term" value="F:thiamine-phosphate kinase activity"/>
    <property type="evidence" value="ECO:0007669"/>
    <property type="project" value="UniProtKB-EC"/>
</dbReference>
<keyword evidence="2" id="KW-0460">Magnesium</keyword>
<evidence type="ECO:0000256" key="1">
    <source>
        <dbReference type="ARBA" id="ARBA00022977"/>
    </source>
</evidence>
<dbReference type="Gene3D" id="3.30.1330.10">
    <property type="entry name" value="PurM-like, N-terminal domain"/>
    <property type="match status" value="1"/>
</dbReference>
<dbReference type="NCBIfam" id="TIGR01379">
    <property type="entry name" value="thiL"/>
    <property type="match status" value="1"/>
</dbReference>
<feature type="binding site" evidence="2">
    <location>
        <position position="39"/>
    </location>
    <ligand>
        <name>Mg(2+)</name>
        <dbReference type="ChEBI" id="CHEBI:18420"/>
        <label>4</label>
    </ligand>
</feature>
<reference evidence="5 6" key="1">
    <citation type="submission" date="2021-11" db="EMBL/GenBank/DDBJ databases">
        <title>Aliifidinibius sp. nov., a new bacterium isolated from saline soil.</title>
        <authorList>
            <person name="Galisteo C."/>
            <person name="De La Haba R."/>
            <person name="Sanchez-Porro C."/>
            <person name="Ventosa A."/>
        </authorList>
    </citation>
    <scope>NUCLEOTIDE SEQUENCE [LARGE SCALE GENOMIC DNA]</scope>
    <source>
        <strain evidence="5 6">KACC 190600</strain>
    </source>
</reference>
<dbReference type="Pfam" id="PF00586">
    <property type="entry name" value="AIRS"/>
    <property type="match status" value="1"/>
</dbReference>
<feature type="binding site" evidence="2">
    <location>
        <position position="132"/>
    </location>
    <ligand>
        <name>Mg(2+)</name>
        <dbReference type="ChEBI" id="CHEBI:18420"/>
        <label>1</label>
    </ligand>
</feature>
<dbReference type="InterPro" id="IPR016188">
    <property type="entry name" value="PurM-like_N"/>
</dbReference>
<comment type="caution">
    <text evidence="2">Lacks conserved residue(s) required for the propagation of feature annotation.</text>
</comment>
<dbReference type="InterPro" id="IPR006283">
    <property type="entry name" value="ThiL-like"/>
</dbReference>
<dbReference type="InterPro" id="IPR010918">
    <property type="entry name" value="PurM-like_C_dom"/>
</dbReference>
<feature type="binding site" evidence="2">
    <location>
        <begin position="131"/>
        <end position="132"/>
    </location>
    <ligand>
        <name>ATP</name>
        <dbReference type="ChEBI" id="CHEBI:30616"/>
    </ligand>
</feature>
<feature type="binding site" evidence="2">
    <location>
        <position position="158"/>
    </location>
    <ligand>
        <name>ATP</name>
        <dbReference type="ChEBI" id="CHEBI:30616"/>
    </ligand>
</feature>
<dbReference type="HAMAP" id="MF_02128">
    <property type="entry name" value="TMP_kinase"/>
    <property type="match status" value="1"/>
</dbReference>
<dbReference type="CDD" id="cd02194">
    <property type="entry name" value="ThiL"/>
    <property type="match status" value="1"/>
</dbReference>
<evidence type="ECO:0000259" key="4">
    <source>
        <dbReference type="Pfam" id="PF02769"/>
    </source>
</evidence>
<dbReference type="Proteomes" id="UP001207337">
    <property type="component" value="Unassembled WGS sequence"/>
</dbReference>
<comment type="catalytic activity">
    <reaction evidence="2">
        <text>thiamine phosphate + ATP = thiamine diphosphate + ADP</text>
        <dbReference type="Rhea" id="RHEA:15913"/>
        <dbReference type="ChEBI" id="CHEBI:30616"/>
        <dbReference type="ChEBI" id="CHEBI:37575"/>
        <dbReference type="ChEBI" id="CHEBI:58937"/>
        <dbReference type="ChEBI" id="CHEBI:456216"/>
        <dbReference type="EC" id="2.7.4.16"/>
    </reaction>
</comment>
<dbReference type="EMBL" id="JAJNDC010000001">
    <property type="protein sequence ID" value="MCW9712474.1"/>
    <property type="molecule type" value="Genomic_DNA"/>
</dbReference>
<feature type="binding site" evidence="2">
    <location>
        <position position="84"/>
    </location>
    <ligand>
        <name>Mg(2+)</name>
        <dbReference type="ChEBI" id="CHEBI:18420"/>
        <label>3</label>
    </ligand>
</feature>
<dbReference type="InterPro" id="IPR036676">
    <property type="entry name" value="PurM-like_C_sf"/>
</dbReference>
<keyword evidence="6" id="KW-1185">Reference proteome</keyword>
<comment type="pathway">
    <text evidence="2">Cofactor biosynthesis; thiamine diphosphate biosynthesis; thiamine diphosphate from thiamine phosphate: step 1/1.</text>
</comment>
<evidence type="ECO:0000259" key="3">
    <source>
        <dbReference type="Pfam" id="PF00586"/>
    </source>
</evidence>
<dbReference type="Gene3D" id="3.90.650.10">
    <property type="entry name" value="PurM-like C-terminal domain"/>
    <property type="match status" value="1"/>
</dbReference>
<dbReference type="PANTHER" id="PTHR30270">
    <property type="entry name" value="THIAMINE-MONOPHOSPHATE KINASE"/>
    <property type="match status" value="1"/>
</dbReference>
<comment type="function">
    <text evidence="2">Catalyzes the ATP-dependent phosphorylation of thiamine-monophosphate (TMP) to form thiamine-pyrophosphate (TPP), the active form of vitamin B1.</text>
</comment>
<dbReference type="InterPro" id="IPR036921">
    <property type="entry name" value="PurM-like_N_sf"/>
</dbReference>
<feature type="binding site" evidence="2">
    <location>
        <position position="54"/>
    </location>
    <ligand>
        <name>Mg(2+)</name>
        <dbReference type="ChEBI" id="CHEBI:18420"/>
        <label>1</label>
    </ligand>
</feature>
<keyword evidence="2" id="KW-0067">ATP-binding</keyword>
<keyword evidence="2 5" id="KW-0418">Kinase</keyword>
<keyword evidence="2" id="KW-0479">Metal-binding</keyword>
<dbReference type="RefSeq" id="WP_265788453.1">
    <property type="nucleotide sequence ID" value="NZ_BAABRS010000001.1"/>
</dbReference>
<dbReference type="SUPFAM" id="SSF55326">
    <property type="entry name" value="PurM N-terminal domain-like"/>
    <property type="match status" value="1"/>
</dbReference>
<feature type="binding site" evidence="2">
    <location>
        <position position="238"/>
    </location>
    <ligand>
        <name>Mg(2+)</name>
        <dbReference type="ChEBI" id="CHEBI:18420"/>
        <label>3</label>
    </ligand>
</feature>
<accession>A0ABT3PX80</accession>
<comment type="caution">
    <text evidence="5">The sequence shown here is derived from an EMBL/GenBank/DDBJ whole genome shotgun (WGS) entry which is preliminary data.</text>
</comment>
<evidence type="ECO:0000313" key="6">
    <source>
        <dbReference type="Proteomes" id="UP001207337"/>
    </source>
</evidence>
<feature type="binding site" evidence="2">
    <location>
        <position position="240"/>
    </location>
    <ligand>
        <name>ATP</name>
        <dbReference type="ChEBI" id="CHEBI:30616"/>
    </ligand>
</feature>
<protein>
    <recommendedName>
        <fullName evidence="2">Thiamine-monophosphate kinase</fullName>
        <shortName evidence="2">TMP kinase</shortName>
        <shortName evidence="2">Thiamine-phosphate kinase</shortName>
        <ecNumber evidence="2">2.7.4.16</ecNumber>
    </recommendedName>
</protein>
<feature type="binding site" evidence="2">
    <location>
        <position position="39"/>
    </location>
    <ligand>
        <name>Mg(2+)</name>
        <dbReference type="ChEBI" id="CHEBI:18420"/>
        <label>3</label>
    </ligand>
</feature>
<feature type="binding site" evidence="2">
    <location>
        <position position="84"/>
    </location>
    <ligand>
        <name>Mg(2+)</name>
        <dbReference type="ChEBI" id="CHEBI:18420"/>
        <label>2</label>
    </ligand>
</feature>
<dbReference type="EC" id="2.7.4.16" evidence="2"/>
<feature type="domain" description="PurM-like N-terminal" evidence="3">
    <location>
        <begin position="37"/>
        <end position="149"/>
    </location>
</feature>
<proteinExistence type="inferred from homology"/>
<dbReference type="PANTHER" id="PTHR30270:SF0">
    <property type="entry name" value="THIAMINE-MONOPHOSPHATE KINASE"/>
    <property type="match status" value="1"/>
</dbReference>
<keyword evidence="2" id="KW-0547">Nucleotide-binding</keyword>
<dbReference type="Pfam" id="PF02769">
    <property type="entry name" value="AIRS_C"/>
    <property type="match status" value="1"/>
</dbReference>
<evidence type="ECO:0000256" key="2">
    <source>
        <dbReference type="HAMAP-Rule" id="MF_02128"/>
    </source>
</evidence>
<feature type="binding site" evidence="2">
    <location>
        <position position="53"/>
    </location>
    <ligand>
        <name>Mg(2+)</name>
        <dbReference type="ChEBI" id="CHEBI:18420"/>
        <label>4</label>
    </ligand>
</feature>
<keyword evidence="1 2" id="KW-0784">Thiamine biosynthesis</keyword>
<feature type="domain" description="PurM-like C-terminal" evidence="4">
    <location>
        <begin position="163"/>
        <end position="325"/>
    </location>
</feature>
<name>A0ABT3PX80_9BACT</name>
<organism evidence="5 6">
    <name type="scientific">Fodinibius salicampi</name>
    <dbReference type="NCBI Taxonomy" id="1920655"/>
    <lineage>
        <taxon>Bacteria</taxon>
        <taxon>Pseudomonadati</taxon>
        <taxon>Balneolota</taxon>
        <taxon>Balneolia</taxon>
        <taxon>Balneolales</taxon>
        <taxon>Balneolaceae</taxon>
        <taxon>Fodinibius</taxon>
    </lineage>
</organism>
<sequence length="344" mass="38341">MADNEFRTIQSLGRRELINELMEHNETQHKETIKGWGDDSAVLENSDHLKLLSSESFMEGVDFDLTYVPLHHLGYKVATAAVSDIYAMNGTPDAVLVNLSVPNKMSVDMLKQIYKGIGAAGKDYDFEIVGGDLSASHQLLGISISCYGNVDKELITYRSGARIGDAICVTGDVGGATAGLRILMREKKFWEEEKQQQSFQPNLDDYEYVVKRQLVPIARKSFIEILRDLDIIPTSMIDLTQGLVNDLQNLAEASGKGVYFYQATLPISLDTRNVADEMKEDVDKYALYGGEDYEMVFTLPEENVEKLSEEFSDFTVIGQVKNQEEGIRMQQAEGGVVSFNDSEG</sequence>
<feature type="binding site" evidence="2">
    <location>
        <position position="114"/>
    </location>
    <ligand>
        <name>ATP</name>
        <dbReference type="ChEBI" id="CHEBI:30616"/>
    </ligand>
</feature>